<accession>A0A3Q9V2Z8</accession>
<dbReference type="PROSITE" id="PS00893">
    <property type="entry name" value="NUDIX_BOX"/>
    <property type="match status" value="1"/>
</dbReference>
<evidence type="ECO:0000256" key="3">
    <source>
        <dbReference type="ARBA" id="ARBA00022741"/>
    </source>
</evidence>
<organism evidence="7 8">
    <name type="scientific">Metamycoplasma phocicerebrale</name>
    <dbReference type="NCBI Taxonomy" id="142649"/>
    <lineage>
        <taxon>Bacteria</taxon>
        <taxon>Bacillati</taxon>
        <taxon>Mycoplasmatota</taxon>
        <taxon>Mycoplasmoidales</taxon>
        <taxon>Metamycoplasmataceae</taxon>
        <taxon>Metamycoplasma</taxon>
    </lineage>
</organism>
<dbReference type="PROSITE" id="PS51462">
    <property type="entry name" value="NUDIX"/>
    <property type="match status" value="1"/>
</dbReference>
<dbReference type="PANTHER" id="PTHR21340">
    <property type="entry name" value="DIADENOSINE 5,5-P1,P4-TETRAPHOSPHATE PYROPHOSPHOHYDROLASE MUTT"/>
    <property type="match status" value="1"/>
</dbReference>
<dbReference type="InterPro" id="IPR003565">
    <property type="entry name" value="Tetra_PHTase"/>
</dbReference>
<comment type="similarity">
    <text evidence="1">Belongs to the Nudix hydrolase family.</text>
</comment>
<proteinExistence type="inferred from homology"/>
<feature type="domain" description="Nudix hydrolase" evidence="6">
    <location>
        <begin position="2"/>
        <end position="131"/>
    </location>
</feature>
<dbReference type="EMBL" id="CP033058">
    <property type="protein sequence ID" value="AZZ65423.1"/>
    <property type="molecule type" value="Genomic_DNA"/>
</dbReference>
<dbReference type="GO" id="GO:0004081">
    <property type="term" value="F:bis(5'-nucleosyl)-tetraphosphatase (asymmetrical) activity"/>
    <property type="evidence" value="ECO:0007669"/>
    <property type="project" value="TreeGrafter"/>
</dbReference>
<dbReference type="OrthoDB" id="9816289at2"/>
<dbReference type="InterPro" id="IPR020084">
    <property type="entry name" value="NUDIX_hydrolase_CS"/>
</dbReference>
<dbReference type="AlphaFoldDB" id="A0A3Q9V2Z8"/>
<sequence>MKHEKSCGVIALKNIESKLYVLLVQQTAGHWGFPKGHVEGNETEHETAIRETKEETNIDVEILEGFREKSTYSPFPGITKDVIFFLAIPKSFDLKKQPGETDVVEWVIAKEALVNKITYDADREILEKAIDYYINHHWEYKK</sequence>
<dbReference type="Pfam" id="PF00293">
    <property type="entry name" value="NUDIX"/>
    <property type="match status" value="1"/>
</dbReference>
<dbReference type="RefSeq" id="WP_116171747.1">
    <property type="nucleotide sequence ID" value="NZ_CP033058.2"/>
</dbReference>
<evidence type="ECO:0000256" key="2">
    <source>
        <dbReference type="ARBA" id="ARBA00018911"/>
    </source>
</evidence>
<evidence type="ECO:0000256" key="5">
    <source>
        <dbReference type="ARBA" id="ARBA00032644"/>
    </source>
</evidence>
<keyword evidence="4" id="KW-0378">Hydrolase</keyword>
<keyword evidence="3" id="KW-0547">Nucleotide-binding</keyword>
<protein>
    <recommendedName>
        <fullName evidence="2">Bis(5'-nucleosyl)-tetraphosphatase [asymmetrical]</fullName>
    </recommendedName>
    <alternativeName>
        <fullName evidence="5">Diadenosine 5',5'''-P1,P4-tetraphosphate asymmetrical hydrolase</fullName>
    </alternativeName>
</protein>
<evidence type="ECO:0000313" key="7">
    <source>
        <dbReference type="EMBL" id="AZZ65423.1"/>
    </source>
</evidence>
<evidence type="ECO:0000259" key="6">
    <source>
        <dbReference type="PROSITE" id="PS51462"/>
    </source>
</evidence>
<dbReference type="GO" id="GO:0000166">
    <property type="term" value="F:nucleotide binding"/>
    <property type="evidence" value="ECO:0007669"/>
    <property type="project" value="UniProtKB-KW"/>
</dbReference>
<evidence type="ECO:0000313" key="8">
    <source>
        <dbReference type="Proteomes" id="UP000256585"/>
    </source>
</evidence>
<dbReference type="KEGG" id="mphc:DMC14_001290"/>
<dbReference type="InterPro" id="IPR000086">
    <property type="entry name" value="NUDIX_hydrolase_dom"/>
</dbReference>
<dbReference type="Gene3D" id="3.90.79.10">
    <property type="entry name" value="Nucleoside Triphosphate Pyrophosphohydrolase"/>
    <property type="match status" value="1"/>
</dbReference>
<dbReference type="CDD" id="cd03428">
    <property type="entry name" value="NUDIX_Ap4A_Nudt2"/>
    <property type="match status" value="1"/>
</dbReference>
<reference evidence="7" key="1">
    <citation type="submission" date="2019-03" db="EMBL/GenBank/DDBJ databases">
        <title>Draft Sequence and Annotation of the Mycoplasma phocicerebrale Strain 1049T Genome.</title>
        <authorList>
            <person name="Frasca S.Jr."/>
            <person name="Kutish G.F."/>
            <person name="Castellanos Gell J."/>
            <person name="Michaels D.L."/>
            <person name="Brown D.R."/>
        </authorList>
    </citation>
    <scope>NUCLEOTIDE SEQUENCE</scope>
    <source>
        <strain evidence="7">1049</strain>
    </source>
</reference>
<name>A0A3Q9V2Z8_9BACT</name>
<dbReference type="SUPFAM" id="SSF55811">
    <property type="entry name" value="Nudix"/>
    <property type="match status" value="1"/>
</dbReference>
<gene>
    <name evidence="7" type="ORF">DMC14_001290</name>
</gene>
<dbReference type="GO" id="GO:0006754">
    <property type="term" value="P:ATP biosynthetic process"/>
    <property type="evidence" value="ECO:0007669"/>
    <property type="project" value="TreeGrafter"/>
</dbReference>
<dbReference type="GO" id="GO:0006167">
    <property type="term" value="P:AMP biosynthetic process"/>
    <property type="evidence" value="ECO:0007669"/>
    <property type="project" value="TreeGrafter"/>
</dbReference>
<dbReference type="InterPro" id="IPR051325">
    <property type="entry name" value="Nudix_hydrolase_domain"/>
</dbReference>
<keyword evidence="8" id="KW-1185">Reference proteome</keyword>
<dbReference type="InterPro" id="IPR015797">
    <property type="entry name" value="NUDIX_hydrolase-like_dom_sf"/>
</dbReference>
<evidence type="ECO:0000256" key="1">
    <source>
        <dbReference type="ARBA" id="ARBA00005582"/>
    </source>
</evidence>
<evidence type="ECO:0000256" key="4">
    <source>
        <dbReference type="ARBA" id="ARBA00022801"/>
    </source>
</evidence>
<dbReference type="Proteomes" id="UP000256585">
    <property type="component" value="Chromosome"/>
</dbReference>
<dbReference type="PANTHER" id="PTHR21340:SF0">
    <property type="entry name" value="BIS(5'-NUCLEOSYL)-TETRAPHOSPHATASE [ASYMMETRICAL]"/>
    <property type="match status" value="1"/>
</dbReference>